<gene>
    <name evidence="5" type="ORF">DNK49_01135</name>
</gene>
<dbReference type="Gene3D" id="3.30.450.20">
    <property type="entry name" value="PAS domain"/>
    <property type="match status" value="3"/>
</dbReference>
<dbReference type="InterPro" id="IPR043128">
    <property type="entry name" value="Rev_trsase/Diguanyl_cyclase"/>
</dbReference>
<dbReference type="Pfam" id="PF00990">
    <property type="entry name" value="GGDEF"/>
    <property type="match status" value="1"/>
</dbReference>
<dbReference type="NCBIfam" id="TIGR00254">
    <property type="entry name" value="GGDEF"/>
    <property type="match status" value="1"/>
</dbReference>
<evidence type="ECO:0000313" key="6">
    <source>
        <dbReference type="Proteomes" id="UP000248259"/>
    </source>
</evidence>
<dbReference type="PROSITE" id="PS50113">
    <property type="entry name" value="PAC"/>
    <property type="match status" value="1"/>
</dbReference>
<dbReference type="SUPFAM" id="SSF55785">
    <property type="entry name" value="PYP-like sensor domain (PAS domain)"/>
    <property type="match status" value="1"/>
</dbReference>
<feature type="domain" description="PAS" evidence="2">
    <location>
        <begin position="334"/>
        <end position="379"/>
    </location>
</feature>
<evidence type="ECO:0000313" key="5">
    <source>
        <dbReference type="EMBL" id="PZA18177.1"/>
    </source>
</evidence>
<dbReference type="InterPro" id="IPR052163">
    <property type="entry name" value="DGC-Regulatory_Protein"/>
</dbReference>
<dbReference type="EMBL" id="QKOE01000001">
    <property type="protein sequence ID" value="PZA18177.1"/>
    <property type="molecule type" value="Genomic_DNA"/>
</dbReference>
<dbReference type="InterPro" id="IPR000160">
    <property type="entry name" value="GGDEF_dom"/>
</dbReference>
<dbReference type="InterPro" id="IPR000700">
    <property type="entry name" value="PAS-assoc_C"/>
</dbReference>
<protein>
    <recommendedName>
        <fullName evidence="7">Diguanylate cyclase</fullName>
    </recommendedName>
</protein>
<dbReference type="FunFam" id="3.30.70.270:FF:000001">
    <property type="entry name" value="Diguanylate cyclase domain protein"/>
    <property type="match status" value="1"/>
</dbReference>
<comment type="caution">
    <text evidence="5">The sequence shown here is derived from an EMBL/GenBank/DDBJ whole genome shotgun (WGS) entry which is preliminary data.</text>
</comment>
<dbReference type="Pfam" id="PF13426">
    <property type="entry name" value="PAS_9"/>
    <property type="match status" value="1"/>
</dbReference>
<dbReference type="Proteomes" id="UP000248259">
    <property type="component" value="Unassembled WGS sequence"/>
</dbReference>
<feature type="domain" description="PAC" evidence="3">
    <location>
        <begin position="408"/>
        <end position="460"/>
    </location>
</feature>
<sequence>MSEHRRLRFADLGFAMLLGVGLLIVFGALDFYGKQLQRQALQTEEHLTSRDLRHADEQLGHLFRHVDLQLRTLLEGGHAYFSPDDWSRQLDYALLNAPHLRSLSVLNDNGEIIASTSSGNIGLRPAFAHYLPQPSTISEVLRIGPPHAGRDLADSVAITDNRQPTPAVGFVPVVRGLSIGEAGQVSLLATLNLDYLQRLLDDLRRRPTDRIALFRQDGVRLLDTDPPTEHQRMIERTLINHWQTGQSVHLSIADAYDDQGELTAYRMHSRLPLVITMQMDRTQALVEAHREGRERTAVVAPLALLGMAAALVGYLLFRFAGNRERKLRKQEEKRRKLLESALNASAIPAVITNREATIEWVNPAFASLTGFDAAEAIGRKPKDLVKSGMQPPSYYEDMWKTILAGAVWRGEVINRRKDGSFYDEALTITPVADDNGTITHFVAIKEDITLEKAAARELERLATTDPLTGSHNRRAFMEAVQHELDRVRRYETPASILMLDLDHFKRVNDEFGHAAGDTVLKHFVTQLGTSLRSADTLGRIGGEEFAVLLPETDLAGARDIANRIRTEIAARPAITDEARIPITVSIGVTIIHPSDISPDHILARADDGLYLAKRNGRNRVETVSREAPPTGE</sequence>
<dbReference type="InterPro" id="IPR029787">
    <property type="entry name" value="Nucleotide_cyclase"/>
</dbReference>
<dbReference type="SMART" id="SM00267">
    <property type="entry name" value="GGDEF"/>
    <property type="match status" value="1"/>
</dbReference>
<feature type="transmembrane region" description="Helical" evidence="1">
    <location>
        <begin position="298"/>
        <end position="320"/>
    </location>
</feature>
<dbReference type="PANTHER" id="PTHR46663">
    <property type="entry name" value="DIGUANYLATE CYCLASE DGCT-RELATED"/>
    <property type="match status" value="1"/>
</dbReference>
<dbReference type="SMART" id="SM00086">
    <property type="entry name" value="PAC"/>
    <property type="match status" value="1"/>
</dbReference>
<dbReference type="PROSITE" id="PS50112">
    <property type="entry name" value="PAS"/>
    <property type="match status" value="1"/>
</dbReference>
<accession>A0A323V0C4</accession>
<keyword evidence="6" id="KW-1185">Reference proteome</keyword>
<dbReference type="Gene3D" id="3.30.70.270">
    <property type="match status" value="1"/>
</dbReference>
<evidence type="ECO:0000259" key="3">
    <source>
        <dbReference type="PROSITE" id="PS50113"/>
    </source>
</evidence>
<dbReference type="InterPro" id="IPR001610">
    <property type="entry name" value="PAC"/>
</dbReference>
<evidence type="ECO:0008006" key="7">
    <source>
        <dbReference type="Google" id="ProtNLM"/>
    </source>
</evidence>
<dbReference type="GO" id="GO:0003824">
    <property type="term" value="F:catalytic activity"/>
    <property type="evidence" value="ECO:0007669"/>
    <property type="project" value="UniProtKB-ARBA"/>
</dbReference>
<dbReference type="NCBIfam" id="TIGR00229">
    <property type="entry name" value="sensory_box"/>
    <property type="match status" value="1"/>
</dbReference>
<keyword evidence="1" id="KW-0812">Transmembrane</keyword>
<name>A0A323V0C4_9RHOO</name>
<evidence type="ECO:0000259" key="4">
    <source>
        <dbReference type="PROSITE" id="PS50887"/>
    </source>
</evidence>
<keyword evidence="1" id="KW-1133">Transmembrane helix</keyword>
<keyword evidence="1" id="KW-0472">Membrane</keyword>
<feature type="domain" description="GGDEF" evidence="4">
    <location>
        <begin position="492"/>
        <end position="625"/>
    </location>
</feature>
<dbReference type="RefSeq" id="WP_110522478.1">
    <property type="nucleotide sequence ID" value="NZ_QKOE01000001.1"/>
</dbReference>
<dbReference type="PANTHER" id="PTHR46663:SF4">
    <property type="entry name" value="DIGUANYLATE CYCLASE DGCT-RELATED"/>
    <property type="match status" value="1"/>
</dbReference>
<dbReference type="OrthoDB" id="9812260at2"/>
<reference evidence="5 6" key="1">
    <citation type="submission" date="2018-06" db="EMBL/GenBank/DDBJ databases">
        <title>Azoarcus communis strain SWub3 genome.</title>
        <authorList>
            <person name="Zorraquino Salvo V."/>
            <person name="Toubiana D."/>
            <person name="Blumwald E."/>
        </authorList>
    </citation>
    <scope>NUCLEOTIDE SEQUENCE [LARGE SCALE GENOMIC DNA]</scope>
    <source>
        <strain evidence="5 6">SWub3</strain>
    </source>
</reference>
<dbReference type="InterPro" id="IPR035965">
    <property type="entry name" value="PAS-like_dom_sf"/>
</dbReference>
<dbReference type="PROSITE" id="PS50887">
    <property type="entry name" value="GGDEF"/>
    <property type="match status" value="1"/>
</dbReference>
<proteinExistence type="predicted"/>
<dbReference type="SMART" id="SM00091">
    <property type="entry name" value="PAS"/>
    <property type="match status" value="1"/>
</dbReference>
<dbReference type="AlphaFoldDB" id="A0A323V0C4"/>
<evidence type="ECO:0000256" key="1">
    <source>
        <dbReference type="SAM" id="Phobius"/>
    </source>
</evidence>
<evidence type="ECO:0000259" key="2">
    <source>
        <dbReference type="PROSITE" id="PS50112"/>
    </source>
</evidence>
<dbReference type="InterPro" id="IPR000014">
    <property type="entry name" value="PAS"/>
</dbReference>
<dbReference type="SUPFAM" id="SSF55073">
    <property type="entry name" value="Nucleotide cyclase"/>
    <property type="match status" value="1"/>
</dbReference>
<dbReference type="CDD" id="cd01949">
    <property type="entry name" value="GGDEF"/>
    <property type="match status" value="1"/>
</dbReference>
<feature type="transmembrane region" description="Helical" evidence="1">
    <location>
        <begin position="12"/>
        <end position="32"/>
    </location>
</feature>
<dbReference type="CDD" id="cd00130">
    <property type="entry name" value="PAS"/>
    <property type="match status" value="1"/>
</dbReference>
<organism evidence="5 6">
    <name type="scientific">Parazoarcus communis SWub3 = DSM 12120</name>
    <dbReference type="NCBI Taxonomy" id="1121029"/>
    <lineage>
        <taxon>Bacteria</taxon>
        <taxon>Pseudomonadati</taxon>
        <taxon>Pseudomonadota</taxon>
        <taxon>Betaproteobacteria</taxon>
        <taxon>Rhodocyclales</taxon>
        <taxon>Zoogloeaceae</taxon>
        <taxon>Parazoarcus</taxon>
    </lineage>
</organism>